<proteinExistence type="predicted"/>
<sequence length="258" mass="27426">MPQTLAQAWGRQLAGVLMLWDHSIAEVDAAAATELAAAPGPDAAPLAAVARAAVPVRGNWKRNKQPYAATTTSSSPIPVAWGNLALGTKGIPVWLSWLQLFGLIDWTLGWMRRVFLAQSWGRRVAGWTMLWDHSVLEAAAAAAAPPGARLAASERWAQLAETNAAAAELAARRNPDAEPLAAVTAGELELAKKAATHAANPDAAPLAVVARAAATLARAATRITVTNTSQHQPSYFHPLRRGRFYIRFATFHPSIANT</sequence>
<dbReference type="EMBL" id="JAQQWM010000007">
    <property type="protein sequence ID" value="KAK8057190.1"/>
    <property type="molecule type" value="Genomic_DNA"/>
</dbReference>
<protein>
    <submittedName>
        <fullName evidence="1">Uncharacterized protein</fullName>
    </submittedName>
</protein>
<comment type="caution">
    <text evidence="1">The sequence shown here is derived from an EMBL/GenBank/DDBJ whole genome shotgun (WGS) entry which is preliminary data.</text>
</comment>
<dbReference type="Proteomes" id="UP001446871">
    <property type="component" value="Unassembled WGS sequence"/>
</dbReference>
<evidence type="ECO:0000313" key="2">
    <source>
        <dbReference type="Proteomes" id="UP001446871"/>
    </source>
</evidence>
<gene>
    <name evidence="1" type="ORF">PG996_011127</name>
</gene>
<name>A0ABR1UE59_9PEZI</name>
<accession>A0ABR1UE59</accession>
<keyword evidence="2" id="KW-1185">Reference proteome</keyword>
<reference evidence="1 2" key="1">
    <citation type="submission" date="2023-01" db="EMBL/GenBank/DDBJ databases">
        <title>Analysis of 21 Apiospora genomes using comparative genomics revels a genus with tremendous synthesis potential of carbohydrate active enzymes and secondary metabolites.</title>
        <authorList>
            <person name="Sorensen T."/>
        </authorList>
    </citation>
    <scope>NUCLEOTIDE SEQUENCE [LARGE SCALE GENOMIC DNA]</scope>
    <source>
        <strain evidence="1 2">CBS 83171</strain>
    </source>
</reference>
<evidence type="ECO:0000313" key="1">
    <source>
        <dbReference type="EMBL" id="KAK8057190.1"/>
    </source>
</evidence>
<organism evidence="1 2">
    <name type="scientific">Apiospora saccharicola</name>
    <dbReference type="NCBI Taxonomy" id="335842"/>
    <lineage>
        <taxon>Eukaryota</taxon>
        <taxon>Fungi</taxon>
        <taxon>Dikarya</taxon>
        <taxon>Ascomycota</taxon>
        <taxon>Pezizomycotina</taxon>
        <taxon>Sordariomycetes</taxon>
        <taxon>Xylariomycetidae</taxon>
        <taxon>Amphisphaeriales</taxon>
        <taxon>Apiosporaceae</taxon>
        <taxon>Apiospora</taxon>
    </lineage>
</organism>